<organism evidence="1 2">
    <name type="scientific">Klebsiella pneumoniae</name>
    <dbReference type="NCBI Taxonomy" id="573"/>
    <lineage>
        <taxon>Bacteria</taxon>
        <taxon>Pseudomonadati</taxon>
        <taxon>Pseudomonadota</taxon>
        <taxon>Gammaproteobacteria</taxon>
        <taxon>Enterobacterales</taxon>
        <taxon>Enterobacteriaceae</taxon>
        <taxon>Klebsiella/Raoultella group</taxon>
        <taxon>Klebsiella</taxon>
        <taxon>Klebsiella pneumoniae complex</taxon>
    </lineage>
</organism>
<dbReference type="EMBL" id="UAWN01000006">
    <property type="protein sequence ID" value="SQC12465.1"/>
    <property type="molecule type" value="Genomic_DNA"/>
</dbReference>
<sequence>MIPQISQAPGVVQLVLNFLQVLEQQGFTGDTATSYADRLTMATDNSVYQLLPDAVIFSSIHGGRGVAGARRRRTAF</sequence>
<proteinExistence type="predicted"/>
<evidence type="ECO:0000313" key="1">
    <source>
        <dbReference type="EMBL" id="SQC12465.1"/>
    </source>
</evidence>
<dbReference type="Proteomes" id="UP000251088">
    <property type="component" value="Unassembled WGS sequence"/>
</dbReference>
<protein>
    <submittedName>
        <fullName evidence="1">Putative oxidase</fullName>
    </submittedName>
</protein>
<evidence type="ECO:0000313" key="2">
    <source>
        <dbReference type="Proteomes" id="UP000251088"/>
    </source>
</evidence>
<dbReference type="AlphaFoldDB" id="A0A2X3CV49"/>
<accession>A0A2X3CV49</accession>
<reference evidence="1 2" key="1">
    <citation type="submission" date="2018-06" db="EMBL/GenBank/DDBJ databases">
        <authorList>
            <consortium name="Pathogen Informatics"/>
            <person name="Doyle S."/>
        </authorList>
    </citation>
    <scope>NUCLEOTIDE SEQUENCE [LARGE SCALE GENOMIC DNA]</scope>
    <source>
        <strain evidence="1 2">NCTC9128</strain>
    </source>
</reference>
<gene>
    <name evidence="1" type="ORF">NCTC9128_01743</name>
</gene>
<name>A0A2X3CV49_KLEPN</name>